<organism evidence="5 6">
    <name type="scientific">Roridomyces roridus</name>
    <dbReference type="NCBI Taxonomy" id="1738132"/>
    <lineage>
        <taxon>Eukaryota</taxon>
        <taxon>Fungi</taxon>
        <taxon>Dikarya</taxon>
        <taxon>Basidiomycota</taxon>
        <taxon>Agaricomycotina</taxon>
        <taxon>Agaricomycetes</taxon>
        <taxon>Agaricomycetidae</taxon>
        <taxon>Agaricales</taxon>
        <taxon>Marasmiineae</taxon>
        <taxon>Mycenaceae</taxon>
        <taxon>Roridomyces</taxon>
    </lineage>
</organism>
<gene>
    <name evidence="5" type="ORF">FB45DRAFT_846961</name>
</gene>
<evidence type="ECO:0000259" key="4">
    <source>
        <dbReference type="Pfam" id="PF03330"/>
    </source>
</evidence>
<evidence type="ECO:0000256" key="1">
    <source>
        <dbReference type="ARBA" id="ARBA00022729"/>
    </source>
</evidence>
<keyword evidence="1 3" id="KW-0732">Signal</keyword>
<accession>A0AAD7B135</accession>
<comment type="caution">
    <text evidence="5">The sequence shown here is derived from an EMBL/GenBank/DDBJ whole genome shotgun (WGS) entry which is preliminary data.</text>
</comment>
<evidence type="ECO:0000313" key="5">
    <source>
        <dbReference type="EMBL" id="KAJ7607427.1"/>
    </source>
</evidence>
<dbReference type="Pfam" id="PF03330">
    <property type="entry name" value="DPBB_1"/>
    <property type="match status" value="1"/>
</dbReference>
<dbReference type="PANTHER" id="PTHR31836">
    <property type="match status" value="1"/>
</dbReference>
<feature type="signal peptide" evidence="3">
    <location>
        <begin position="1"/>
        <end position="20"/>
    </location>
</feature>
<dbReference type="InterPro" id="IPR036908">
    <property type="entry name" value="RlpA-like_sf"/>
</dbReference>
<keyword evidence="6" id="KW-1185">Reference proteome</keyword>
<dbReference type="PANTHER" id="PTHR31836:SF27">
    <property type="entry name" value="RLPA-LIKE PROTEIN DOUBLE-PSI BETA-BARREL DOMAIN-CONTAINING PROTEIN"/>
    <property type="match status" value="1"/>
</dbReference>
<dbReference type="EMBL" id="JARKIF010000050">
    <property type="protein sequence ID" value="KAJ7607427.1"/>
    <property type="molecule type" value="Genomic_DNA"/>
</dbReference>
<feature type="chain" id="PRO_5042017682" description="RlpA-like protein double-psi beta-barrel domain-containing protein" evidence="3">
    <location>
        <begin position="21"/>
        <end position="335"/>
    </location>
</feature>
<feature type="compositionally biased region" description="Polar residues" evidence="2">
    <location>
        <begin position="143"/>
        <end position="158"/>
    </location>
</feature>
<reference evidence="5" key="1">
    <citation type="submission" date="2023-03" db="EMBL/GenBank/DDBJ databases">
        <title>Massive genome expansion in bonnet fungi (Mycena s.s.) driven by repeated elements and novel gene families across ecological guilds.</title>
        <authorList>
            <consortium name="Lawrence Berkeley National Laboratory"/>
            <person name="Harder C.B."/>
            <person name="Miyauchi S."/>
            <person name="Viragh M."/>
            <person name="Kuo A."/>
            <person name="Thoen E."/>
            <person name="Andreopoulos B."/>
            <person name="Lu D."/>
            <person name="Skrede I."/>
            <person name="Drula E."/>
            <person name="Henrissat B."/>
            <person name="Morin E."/>
            <person name="Kohler A."/>
            <person name="Barry K."/>
            <person name="LaButti K."/>
            <person name="Morin E."/>
            <person name="Salamov A."/>
            <person name="Lipzen A."/>
            <person name="Mereny Z."/>
            <person name="Hegedus B."/>
            <person name="Baldrian P."/>
            <person name="Stursova M."/>
            <person name="Weitz H."/>
            <person name="Taylor A."/>
            <person name="Grigoriev I.V."/>
            <person name="Nagy L.G."/>
            <person name="Martin F."/>
            <person name="Kauserud H."/>
        </authorList>
    </citation>
    <scope>NUCLEOTIDE SEQUENCE</scope>
    <source>
        <strain evidence="5">9284</strain>
    </source>
</reference>
<dbReference type="AlphaFoldDB" id="A0AAD7B135"/>
<feature type="domain" description="RlpA-like protein double-psi beta-barrel" evidence="4">
    <location>
        <begin position="268"/>
        <end position="329"/>
    </location>
</feature>
<dbReference type="Proteomes" id="UP001221142">
    <property type="component" value="Unassembled WGS sequence"/>
</dbReference>
<sequence length="335" mass="34646">MLFQLPASALLLSLLVLVDASSHGHGAHVANLRRRQLNPRGPQPVAEVPRASLGRRSCKKPPPAVASSSSSPSSSSSATPTKSPVANAAPAPSSSSKKATETTTTAASPPKQTTTAASPPKDATPTTGVAAGDFKPVKPADWPSQTQSGPQPTSTVASASDPYLEKLSEAIDNSGNDFFTEVHTGDMTYYGQGLGACGDVYDDNSFTAAVSMLMFDNWPGASAEQNRNPICGPFVPGRQALNSAGLMVSAVKSTIGGYAMIGGDGLINCVGTAAVQCHIPMTATVTHGDKSIQVRIVDRCVGCAKDDIDLTPTAFAALADMSLGRTSVKWQFNKW</sequence>
<evidence type="ECO:0000313" key="6">
    <source>
        <dbReference type="Proteomes" id="UP001221142"/>
    </source>
</evidence>
<protein>
    <recommendedName>
        <fullName evidence="4">RlpA-like protein double-psi beta-barrel domain-containing protein</fullName>
    </recommendedName>
</protein>
<feature type="region of interest" description="Disordered" evidence="2">
    <location>
        <begin position="32"/>
        <end position="158"/>
    </location>
</feature>
<dbReference type="InterPro" id="IPR009009">
    <property type="entry name" value="RlpA-like_DPBB"/>
</dbReference>
<evidence type="ECO:0000256" key="2">
    <source>
        <dbReference type="SAM" id="MobiDB-lite"/>
    </source>
</evidence>
<feature type="compositionally biased region" description="Low complexity" evidence="2">
    <location>
        <begin position="65"/>
        <end position="111"/>
    </location>
</feature>
<dbReference type="SUPFAM" id="SSF50685">
    <property type="entry name" value="Barwin-like endoglucanases"/>
    <property type="match status" value="1"/>
</dbReference>
<dbReference type="CDD" id="cd22191">
    <property type="entry name" value="DPBB_RlpA_EXP_N-like"/>
    <property type="match status" value="1"/>
</dbReference>
<proteinExistence type="predicted"/>
<dbReference type="InterPro" id="IPR051477">
    <property type="entry name" value="Expansin_CellWall"/>
</dbReference>
<dbReference type="Gene3D" id="2.40.40.10">
    <property type="entry name" value="RlpA-like domain"/>
    <property type="match status" value="1"/>
</dbReference>
<evidence type="ECO:0000256" key="3">
    <source>
        <dbReference type="SAM" id="SignalP"/>
    </source>
</evidence>
<name>A0AAD7B135_9AGAR</name>